<comment type="caution">
    <text evidence="8">The sequence shown here is derived from an EMBL/GenBank/DDBJ whole genome shotgun (WGS) entry which is preliminary data.</text>
</comment>
<dbReference type="InterPro" id="IPR036737">
    <property type="entry name" value="OmpA-like_sf"/>
</dbReference>
<dbReference type="CDD" id="cd07185">
    <property type="entry name" value="OmpA_C-like"/>
    <property type="match status" value="1"/>
</dbReference>
<gene>
    <name evidence="8" type="ORF">QV13_14205</name>
</gene>
<dbReference type="EMBL" id="MDEO01000032">
    <property type="protein sequence ID" value="OCX17856.1"/>
    <property type="molecule type" value="Genomic_DNA"/>
</dbReference>
<dbReference type="InterPro" id="IPR006665">
    <property type="entry name" value="OmpA-like"/>
</dbReference>
<evidence type="ECO:0000256" key="4">
    <source>
        <dbReference type="PROSITE-ProRule" id="PRU00473"/>
    </source>
</evidence>
<dbReference type="PANTHER" id="PTHR30329">
    <property type="entry name" value="STATOR ELEMENT OF FLAGELLAR MOTOR COMPLEX"/>
    <property type="match status" value="1"/>
</dbReference>
<evidence type="ECO:0000259" key="7">
    <source>
        <dbReference type="PROSITE" id="PS51123"/>
    </source>
</evidence>
<keyword evidence="8" id="KW-0969">Cilium</keyword>
<evidence type="ECO:0000256" key="6">
    <source>
        <dbReference type="SAM" id="SignalP"/>
    </source>
</evidence>
<reference evidence="8 9" key="1">
    <citation type="submission" date="2016-08" db="EMBL/GenBank/DDBJ databases">
        <title>Whole genome sequence of Mesorhizobium sp. strain UASWS1009 isolated from industrial sewage.</title>
        <authorList>
            <person name="Crovadore J."/>
            <person name="Calmin G."/>
            <person name="Chablais R."/>
            <person name="Cochard B."/>
            <person name="Lefort F."/>
        </authorList>
    </citation>
    <scope>NUCLEOTIDE SEQUENCE [LARGE SCALE GENOMIC DNA]</scope>
    <source>
        <strain evidence="8 9">UASWS1009</strain>
    </source>
</reference>
<organism evidence="8 9">
    <name type="scientific">Mesorhizobium hungaricum</name>
    <dbReference type="NCBI Taxonomy" id="1566387"/>
    <lineage>
        <taxon>Bacteria</taxon>
        <taxon>Pseudomonadati</taxon>
        <taxon>Pseudomonadota</taxon>
        <taxon>Alphaproteobacteria</taxon>
        <taxon>Hyphomicrobiales</taxon>
        <taxon>Phyllobacteriaceae</taxon>
        <taxon>Mesorhizobium</taxon>
    </lineage>
</organism>
<feature type="signal peptide" evidence="6">
    <location>
        <begin position="1"/>
        <end position="32"/>
    </location>
</feature>
<accession>A0A1C2DTB3</accession>
<feature type="chain" id="PRO_5008659652" evidence="6">
    <location>
        <begin position="33"/>
        <end position="337"/>
    </location>
</feature>
<dbReference type="AlphaFoldDB" id="A0A1C2DTB3"/>
<name>A0A1C2DTB3_9HYPH</name>
<keyword evidence="2 4" id="KW-0472">Membrane</keyword>
<evidence type="ECO:0000256" key="3">
    <source>
        <dbReference type="ARBA" id="ARBA00023237"/>
    </source>
</evidence>
<feature type="domain" description="OmpA-like" evidence="7">
    <location>
        <begin position="222"/>
        <end position="337"/>
    </location>
</feature>
<evidence type="ECO:0000256" key="2">
    <source>
        <dbReference type="ARBA" id="ARBA00023136"/>
    </source>
</evidence>
<feature type="region of interest" description="Disordered" evidence="5">
    <location>
        <begin position="314"/>
        <end position="337"/>
    </location>
</feature>
<dbReference type="PANTHER" id="PTHR30329:SF21">
    <property type="entry name" value="LIPOPROTEIN YIAD-RELATED"/>
    <property type="match status" value="1"/>
</dbReference>
<evidence type="ECO:0000256" key="5">
    <source>
        <dbReference type="SAM" id="MobiDB-lite"/>
    </source>
</evidence>
<dbReference type="InterPro" id="IPR006664">
    <property type="entry name" value="OMP_bac"/>
</dbReference>
<dbReference type="Gene3D" id="3.30.1330.60">
    <property type="entry name" value="OmpA-like domain"/>
    <property type="match status" value="1"/>
</dbReference>
<dbReference type="Proteomes" id="UP000094412">
    <property type="component" value="Unassembled WGS sequence"/>
</dbReference>
<dbReference type="OrthoDB" id="9814546at2"/>
<keyword evidence="8" id="KW-0966">Cell projection</keyword>
<proteinExistence type="predicted"/>
<dbReference type="STRING" id="1566387.QV13_14205"/>
<dbReference type="RefSeq" id="WP_024927297.1">
    <property type="nucleotide sequence ID" value="NZ_MDEO01000032.1"/>
</dbReference>
<evidence type="ECO:0000313" key="9">
    <source>
        <dbReference type="Proteomes" id="UP000094412"/>
    </source>
</evidence>
<evidence type="ECO:0000256" key="1">
    <source>
        <dbReference type="ARBA" id="ARBA00004442"/>
    </source>
</evidence>
<protein>
    <submittedName>
        <fullName evidence="8">Flagellar motor protein MotB</fullName>
    </submittedName>
</protein>
<comment type="subcellular location">
    <subcellularLocation>
        <location evidence="1">Cell outer membrane</location>
    </subcellularLocation>
</comment>
<feature type="compositionally biased region" description="Basic and acidic residues" evidence="5">
    <location>
        <begin position="323"/>
        <end position="337"/>
    </location>
</feature>
<evidence type="ECO:0000313" key="8">
    <source>
        <dbReference type="EMBL" id="OCX17856.1"/>
    </source>
</evidence>
<keyword evidence="3" id="KW-0998">Cell outer membrane</keyword>
<dbReference type="Pfam" id="PF00691">
    <property type="entry name" value="OmpA"/>
    <property type="match status" value="1"/>
</dbReference>
<dbReference type="PROSITE" id="PS51123">
    <property type="entry name" value="OMPA_2"/>
    <property type="match status" value="1"/>
</dbReference>
<dbReference type="PRINTS" id="PR01021">
    <property type="entry name" value="OMPADOMAIN"/>
</dbReference>
<keyword evidence="8" id="KW-0282">Flagellum</keyword>
<sequence length="337" mass="36387">MSKEMNVSPIRIAARLWLVVLGIMLSPLLAQAQDADGCKDNPLLGRFQGSTIAYCKAKDFDELVFLRAPHDYGALLERNATKDRSGAEWLKQQGKASEIRYELAPGTSSLEVETNYEANFKDKGFAIVFSCADQACLAGNLRDLYLLGEQLDPTNGVSTAYADHARYVLARLDRPEGTVYASVMSGEDKDRTVAFLRIAEAKGMEPGKIAMPADTSNLSASLEAQGSANLYGILFDTDQDTVKPESKLALDAIAKVLAEKPSLRLKIVGHTDNTGSADHNLDLSTRRAANVSAALVGGYGVDAARLSFEGAGLSRPIESNDTEEGRAKNRRVELVAQ</sequence>
<keyword evidence="9" id="KW-1185">Reference proteome</keyword>
<dbReference type="InterPro" id="IPR050330">
    <property type="entry name" value="Bact_OuterMem_StrucFunc"/>
</dbReference>
<dbReference type="SUPFAM" id="SSF103088">
    <property type="entry name" value="OmpA-like"/>
    <property type="match status" value="1"/>
</dbReference>
<dbReference type="GO" id="GO:0009279">
    <property type="term" value="C:cell outer membrane"/>
    <property type="evidence" value="ECO:0007669"/>
    <property type="project" value="UniProtKB-SubCell"/>
</dbReference>
<keyword evidence="6" id="KW-0732">Signal</keyword>